<dbReference type="Proteomes" id="UP000791440">
    <property type="component" value="Unassembled WGS sequence"/>
</dbReference>
<dbReference type="PROSITE" id="PS00233">
    <property type="entry name" value="CHIT_BIND_RR_1"/>
    <property type="match status" value="1"/>
</dbReference>
<organism evidence="5 6">
    <name type="scientific">Manduca sexta</name>
    <name type="common">Tobacco hawkmoth</name>
    <name type="synonym">Tobacco hornworm</name>
    <dbReference type="NCBI Taxonomy" id="7130"/>
    <lineage>
        <taxon>Eukaryota</taxon>
        <taxon>Metazoa</taxon>
        <taxon>Ecdysozoa</taxon>
        <taxon>Arthropoda</taxon>
        <taxon>Hexapoda</taxon>
        <taxon>Insecta</taxon>
        <taxon>Pterygota</taxon>
        <taxon>Neoptera</taxon>
        <taxon>Endopterygota</taxon>
        <taxon>Lepidoptera</taxon>
        <taxon>Glossata</taxon>
        <taxon>Ditrysia</taxon>
        <taxon>Bombycoidea</taxon>
        <taxon>Sphingidae</taxon>
        <taxon>Sphinginae</taxon>
        <taxon>Sphingini</taxon>
        <taxon>Manduca</taxon>
    </lineage>
</organism>
<dbReference type="GO" id="GO:0008010">
    <property type="term" value="F:structural constituent of chitin-based larval cuticle"/>
    <property type="evidence" value="ECO:0007669"/>
    <property type="project" value="TreeGrafter"/>
</dbReference>
<dbReference type="Pfam" id="PF00379">
    <property type="entry name" value="Chitin_bind_4"/>
    <property type="match status" value="1"/>
</dbReference>
<protein>
    <recommendedName>
        <fullName evidence="7">Endocuticle structural glycoprotein ABD-4</fullName>
    </recommendedName>
</protein>
<dbReference type="PROSITE" id="PS51155">
    <property type="entry name" value="CHIT_BIND_RR_2"/>
    <property type="match status" value="1"/>
</dbReference>
<evidence type="ECO:0000313" key="5">
    <source>
        <dbReference type="EMBL" id="KAG6462050.1"/>
    </source>
</evidence>
<dbReference type="InterPro" id="IPR050468">
    <property type="entry name" value="Cuticle_Struct_Prot"/>
</dbReference>
<evidence type="ECO:0000256" key="4">
    <source>
        <dbReference type="SAM" id="SignalP"/>
    </source>
</evidence>
<keyword evidence="2 4" id="KW-0732">Signal</keyword>
<dbReference type="PANTHER" id="PTHR10380:SF217">
    <property type="entry name" value="CUTICULAR PROTEIN 49AE"/>
    <property type="match status" value="1"/>
</dbReference>
<dbReference type="AlphaFoldDB" id="A0A922CWF8"/>
<dbReference type="PANTHER" id="PTHR10380">
    <property type="entry name" value="CUTICLE PROTEIN"/>
    <property type="match status" value="1"/>
</dbReference>
<sequence length="137" mass="14402">MGSIKRVLLFVLGVAATALAAPQKSDETAQIISQDFDQQVDGSYRFSYETDNGIKAEETGTLKKATGPDASDVIVAQGAFTYTAPDGTVIALNYVADDEGGFKPEGAHLPTPPPIPPAIQKALEYLATAPPPPQSRN</sequence>
<proteinExistence type="predicted"/>
<accession>A0A922CWF8</accession>
<evidence type="ECO:0000313" key="6">
    <source>
        <dbReference type="Proteomes" id="UP000791440"/>
    </source>
</evidence>
<dbReference type="InterPro" id="IPR031311">
    <property type="entry name" value="CHIT_BIND_RR_consensus"/>
</dbReference>
<reference evidence="5" key="2">
    <citation type="submission" date="2020-12" db="EMBL/GenBank/DDBJ databases">
        <authorList>
            <person name="Kanost M."/>
        </authorList>
    </citation>
    <scope>NUCLEOTIDE SEQUENCE</scope>
</reference>
<dbReference type="EMBL" id="JH668807">
    <property type="protein sequence ID" value="KAG6462050.1"/>
    <property type="molecule type" value="Genomic_DNA"/>
</dbReference>
<feature type="signal peptide" evidence="4">
    <location>
        <begin position="1"/>
        <end position="20"/>
    </location>
</feature>
<dbReference type="GO" id="GO:0062129">
    <property type="term" value="C:chitin-based extracellular matrix"/>
    <property type="evidence" value="ECO:0007669"/>
    <property type="project" value="TreeGrafter"/>
</dbReference>
<evidence type="ECO:0000256" key="2">
    <source>
        <dbReference type="ARBA" id="ARBA00022729"/>
    </source>
</evidence>
<evidence type="ECO:0008006" key="7">
    <source>
        <dbReference type="Google" id="ProtNLM"/>
    </source>
</evidence>
<keyword evidence="1 3" id="KW-0193">Cuticle</keyword>
<comment type="caution">
    <text evidence="5">The sequence shown here is derived from an EMBL/GenBank/DDBJ whole genome shotgun (WGS) entry which is preliminary data.</text>
</comment>
<feature type="chain" id="PRO_5037863586" description="Endocuticle structural glycoprotein ABD-4" evidence="4">
    <location>
        <begin position="21"/>
        <end position="137"/>
    </location>
</feature>
<dbReference type="InterPro" id="IPR000618">
    <property type="entry name" value="Insect_cuticle"/>
</dbReference>
<evidence type="ECO:0000256" key="1">
    <source>
        <dbReference type="ARBA" id="ARBA00022460"/>
    </source>
</evidence>
<keyword evidence="6" id="KW-1185">Reference proteome</keyword>
<name>A0A922CWF8_MANSE</name>
<gene>
    <name evidence="5" type="ORF">O3G_MSEX013027</name>
</gene>
<reference evidence="5" key="1">
    <citation type="journal article" date="2016" name="Insect Biochem. Mol. Biol.">
        <title>Multifaceted biological insights from a draft genome sequence of the tobacco hornworm moth, Manduca sexta.</title>
        <authorList>
            <person name="Kanost M.R."/>
            <person name="Arrese E.L."/>
            <person name="Cao X."/>
            <person name="Chen Y.R."/>
            <person name="Chellapilla S."/>
            <person name="Goldsmith M.R."/>
            <person name="Grosse-Wilde E."/>
            <person name="Heckel D.G."/>
            <person name="Herndon N."/>
            <person name="Jiang H."/>
            <person name="Papanicolaou A."/>
            <person name="Qu J."/>
            <person name="Soulages J.L."/>
            <person name="Vogel H."/>
            <person name="Walters J."/>
            <person name="Waterhouse R.M."/>
            <person name="Ahn S.J."/>
            <person name="Almeida F.C."/>
            <person name="An C."/>
            <person name="Aqrawi P."/>
            <person name="Bretschneider A."/>
            <person name="Bryant W.B."/>
            <person name="Bucks S."/>
            <person name="Chao H."/>
            <person name="Chevignon G."/>
            <person name="Christen J.M."/>
            <person name="Clarke D.F."/>
            <person name="Dittmer N.T."/>
            <person name="Ferguson L.C.F."/>
            <person name="Garavelou S."/>
            <person name="Gordon K.H.J."/>
            <person name="Gunaratna R.T."/>
            <person name="Han Y."/>
            <person name="Hauser F."/>
            <person name="He Y."/>
            <person name="Heidel-Fischer H."/>
            <person name="Hirsh A."/>
            <person name="Hu Y."/>
            <person name="Jiang H."/>
            <person name="Kalra D."/>
            <person name="Klinner C."/>
            <person name="Konig C."/>
            <person name="Kovar C."/>
            <person name="Kroll A.R."/>
            <person name="Kuwar S.S."/>
            <person name="Lee S.L."/>
            <person name="Lehman R."/>
            <person name="Li K."/>
            <person name="Li Z."/>
            <person name="Liang H."/>
            <person name="Lovelace S."/>
            <person name="Lu Z."/>
            <person name="Mansfield J.H."/>
            <person name="McCulloch K.J."/>
            <person name="Mathew T."/>
            <person name="Morton B."/>
            <person name="Muzny D.M."/>
            <person name="Neunemann D."/>
            <person name="Ongeri F."/>
            <person name="Pauchet Y."/>
            <person name="Pu L.L."/>
            <person name="Pyrousis I."/>
            <person name="Rao X.J."/>
            <person name="Redding A."/>
            <person name="Roesel C."/>
            <person name="Sanchez-Gracia A."/>
            <person name="Schaack S."/>
            <person name="Shukla A."/>
            <person name="Tetreau G."/>
            <person name="Wang Y."/>
            <person name="Xiong G.H."/>
            <person name="Traut W."/>
            <person name="Walsh T.K."/>
            <person name="Worley K.C."/>
            <person name="Wu D."/>
            <person name="Wu W."/>
            <person name="Wu Y.Q."/>
            <person name="Zhang X."/>
            <person name="Zou Z."/>
            <person name="Zucker H."/>
            <person name="Briscoe A.D."/>
            <person name="Burmester T."/>
            <person name="Clem R.J."/>
            <person name="Feyereisen R."/>
            <person name="Grimmelikhuijzen C.J.P."/>
            <person name="Hamodrakas S.J."/>
            <person name="Hansson B.S."/>
            <person name="Huguet E."/>
            <person name="Jermiin L.S."/>
            <person name="Lan Q."/>
            <person name="Lehman H.K."/>
            <person name="Lorenzen M."/>
            <person name="Merzendorfer H."/>
            <person name="Michalopoulos I."/>
            <person name="Morton D.B."/>
            <person name="Muthukrishnan S."/>
            <person name="Oakeshott J.G."/>
            <person name="Palmer W."/>
            <person name="Park Y."/>
            <person name="Passarelli A.L."/>
            <person name="Rozas J."/>
            <person name="Schwartz L.M."/>
            <person name="Smith W."/>
            <person name="Southgate A."/>
            <person name="Vilcinskas A."/>
            <person name="Vogt R."/>
            <person name="Wang P."/>
            <person name="Werren J."/>
            <person name="Yu X.Q."/>
            <person name="Zhou J.J."/>
            <person name="Brown S.J."/>
            <person name="Scherer S.E."/>
            <person name="Richards S."/>
            <person name="Blissard G.W."/>
        </authorList>
    </citation>
    <scope>NUCLEOTIDE SEQUENCE</scope>
</reference>
<evidence type="ECO:0000256" key="3">
    <source>
        <dbReference type="PROSITE-ProRule" id="PRU00497"/>
    </source>
</evidence>